<proteinExistence type="predicted"/>
<organism evidence="1">
    <name type="scientific">marine metagenome</name>
    <dbReference type="NCBI Taxonomy" id="408172"/>
    <lineage>
        <taxon>unclassified sequences</taxon>
        <taxon>metagenomes</taxon>
        <taxon>ecological metagenomes</taxon>
    </lineage>
</organism>
<protein>
    <submittedName>
        <fullName evidence="1">Uncharacterized protein</fullName>
    </submittedName>
</protein>
<dbReference type="AlphaFoldDB" id="A0A381VRC7"/>
<sequence>MEKLIYLISKDDLINGDQFRENLINQYYIEVENLDFL</sequence>
<accession>A0A381VRC7</accession>
<dbReference type="EMBL" id="UINC01009406">
    <property type="protein sequence ID" value="SVA42187.1"/>
    <property type="molecule type" value="Genomic_DNA"/>
</dbReference>
<reference evidence="1" key="1">
    <citation type="submission" date="2018-05" db="EMBL/GenBank/DDBJ databases">
        <authorList>
            <person name="Lanie J.A."/>
            <person name="Ng W.-L."/>
            <person name="Kazmierczak K.M."/>
            <person name="Andrzejewski T.M."/>
            <person name="Davidsen T.M."/>
            <person name="Wayne K.J."/>
            <person name="Tettelin H."/>
            <person name="Glass J.I."/>
            <person name="Rusch D."/>
            <person name="Podicherti R."/>
            <person name="Tsui H.-C.T."/>
            <person name="Winkler M.E."/>
        </authorList>
    </citation>
    <scope>NUCLEOTIDE SEQUENCE</scope>
</reference>
<evidence type="ECO:0000313" key="1">
    <source>
        <dbReference type="EMBL" id="SVA42187.1"/>
    </source>
</evidence>
<gene>
    <name evidence="1" type="ORF">METZ01_LOCUS95041</name>
</gene>
<name>A0A381VRC7_9ZZZZ</name>